<dbReference type="InterPro" id="IPR006091">
    <property type="entry name" value="Acyl-CoA_Oxase/DH_mid-dom"/>
</dbReference>
<protein>
    <submittedName>
        <fullName evidence="10">Acyl-dehydrogenase</fullName>
    </submittedName>
</protein>
<dbReference type="GO" id="GO:0003995">
    <property type="term" value="F:acyl-CoA dehydrogenase activity"/>
    <property type="evidence" value="ECO:0007669"/>
    <property type="project" value="TreeGrafter"/>
</dbReference>
<name>A0A068RWL5_9FUNG</name>
<evidence type="ECO:0000313" key="11">
    <source>
        <dbReference type="Proteomes" id="UP000027586"/>
    </source>
</evidence>
<dbReference type="STRING" id="1263082.A0A068RWL5"/>
<evidence type="ECO:0000259" key="9">
    <source>
        <dbReference type="PROSITE" id="PS50255"/>
    </source>
</evidence>
<evidence type="ECO:0000256" key="6">
    <source>
        <dbReference type="ARBA" id="ARBA00022827"/>
    </source>
</evidence>
<keyword evidence="4" id="KW-0285">Flavoprotein</keyword>
<keyword evidence="6" id="KW-0274">FAD</keyword>
<dbReference type="Pfam" id="PF02771">
    <property type="entry name" value="Acyl-CoA_dh_N"/>
    <property type="match status" value="1"/>
</dbReference>
<dbReference type="InterPro" id="IPR001199">
    <property type="entry name" value="Cyt_B5-like_heme/steroid-bd"/>
</dbReference>
<dbReference type="AlphaFoldDB" id="A0A068RWL5"/>
<dbReference type="PANTHER" id="PTHR48083">
    <property type="entry name" value="MEDIUM-CHAIN SPECIFIC ACYL-COA DEHYDROGENASE, MITOCHONDRIAL-RELATED"/>
    <property type="match status" value="1"/>
</dbReference>
<dbReference type="InterPro" id="IPR009100">
    <property type="entry name" value="AcylCoA_DH/oxidase_NM_dom_sf"/>
</dbReference>
<dbReference type="Gene3D" id="1.10.540.10">
    <property type="entry name" value="Acyl-CoA dehydrogenase/oxidase, N-terminal domain"/>
    <property type="match status" value="1"/>
</dbReference>
<evidence type="ECO:0000313" key="10">
    <source>
        <dbReference type="EMBL" id="CDH54110.1"/>
    </source>
</evidence>
<dbReference type="GO" id="GO:0005737">
    <property type="term" value="C:cytoplasm"/>
    <property type="evidence" value="ECO:0007669"/>
    <property type="project" value="TreeGrafter"/>
</dbReference>
<keyword evidence="7" id="KW-0560">Oxidoreductase</keyword>
<evidence type="ECO:0000256" key="4">
    <source>
        <dbReference type="ARBA" id="ARBA00022630"/>
    </source>
</evidence>
<dbReference type="Proteomes" id="UP000027586">
    <property type="component" value="Unassembled WGS sequence"/>
</dbReference>
<dbReference type="InterPro" id="IPR018506">
    <property type="entry name" value="Cyt_B5_heme-BS"/>
</dbReference>
<dbReference type="EMBL" id="CBTN010000021">
    <property type="protein sequence ID" value="CDH54110.1"/>
    <property type="molecule type" value="Genomic_DNA"/>
</dbReference>
<dbReference type="Gene3D" id="1.20.140.10">
    <property type="entry name" value="Butyryl-CoA Dehydrogenase, subunit A, domain 3"/>
    <property type="match status" value="1"/>
</dbReference>
<dbReference type="InterPro" id="IPR013786">
    <property type="entry name" value="AcylCoA_DH/ox_N"/>
</dbReference>
<sequence>MSSLQQYTREQVSRHASENDMWIIIDTVVYNMSDFIDLHPGGAFPILEYAGKDATDAFYGLHRQEVLLKYARYKIGTIINETPRIPVRQHGDISTVPYGEISAFMGYKSPFYNETHFRYQAALRKICDELKEEAQACDSAGDRPSDEFAKKLGSYHLLAAHIGPGPWLHGLTMPGNIRGEDFDYFHDMITHQEFARWSTPGLVAGLTGGMTISVPTVLHFGKPALKKELVTKMLSGEKRMALAITEPYVGSDVASIKTTATKTTDGYIVNGVKKWITNGIKSGALLDPFAKNVIIGRFADYFATAVRTEKGISMLLIPRCDGVETKPIKTSYSPSAGTAYVTFDNNNVYLWQRMLVDFNHERFMLISQSVAVARYATEECFKWANQRKVFNKRLIDQPVIRNKLARMIASIESVQCWVENIAYQMCHMDYAEQADKLAGPIGLLKYQATRMMHHVSDDACQIFGGRALTSTGMGRYVEDLQRTYKFNAILGGSEEIMADLGVRQAMKKFPTDVRL</sequence>
<dbReference type="Pfam" id="PF00173">
    <property type="entry name" value="Cyt-b5"/>
    <property type="match status" value="1"/>
</dbReference>
<dbReference type="Gene3D" id="2.40.110.10">
    <property type="entry name" value="Butyryl-CoA Dehydrogenase, subunit A, domain 2"/>
    <property type="match status" value="1"/>
</dbReference>
<reference evidence="10" key="1">
    <citation type="submission" date="2013-08" db="EMBL/GenBank/DDBJ databases">
        <title>Gene expansion shapes genome architecture in the human pathogen Lichtheimia corymbifera: an evolutionary genomics analysis in the ancient terrestrial Mucorales (Mucoromycotina).</title>
        <authorList>
            <person name="Schwartze V.U."/>
            <person name="Winter S."/>
            <person name="Shelest E."/>
            <person name="Marcet-Houben M."/>
            <person name="Horn F."/>
            <person name="Wehner S."/>
            <person name="Hoffmann K."/>
            <person name="Riege K."/>
            <person name="Sammeth M."/>
            <person name="Nowrousian M."/>
            <person name="Valiante V."/>
            <person name="Linde J."/>
            <person name="Jacobsen I.D."/>
            <person name="Marz M."/>
            <person name="Brakhage A.A."/>
            <person name="Gabaldon T."/>
            <person name="Bocker S."/>
            <person name="Voigt K."/>
        </authorList>
    </citation>
    <scope>NUCLEOTIDE SEQUENCE [LARGE SCALE GENOMIC DNA]</scope>
    <source>
        <strain evidence="10">FSU 9682</strain>
    </source>
</reference>
<dbReference type="PANTHER" id="PTHR48083:SF28">
    <property type="entry name" value="ACYL-COA DEHYDROGENASE FAMILY PROTEIN (AFU_ORTHOLOGUE AFUA_6G10880)-RELATED"/>
    <property type="match status" value="1"/>
</dbReference>
<keyword evidence="3" id="KW-0349">Heme</keyword>
<dbReference type="PROSITE" id="PS50255">
    <property type="entry name" value="CYTOCHROME_B5_2"/>
    <property type="match status" value="1"/>
</dbReference>
<evidence type="ECO:0000256" key="8">
    <source>
        <dbReference type="ARBA" id="ARBA00023004"/>
    </source>
</evidence>
<organism evidence="10 11">
    <name type="scientific">Lichtheimia corymbifera JMRC:FSU:9682</name>
    <dbReference type="NCBI Taxonomy" id="1263082"/>
    <lineage>
        <taxon>Eukaryota</taxon>
        <taxon>Fungi</taxon>
        <taxon>Fungi incertae sedis</taxon>
        <taxon>Mucoromycota</taxon>
        <taxon>Mucoromycotina</taxon>
        <taxon>Mucoromycetes</taxon>
        <taxon>Mucorales</taxon>
        <taxon>Lichtheimiaceae</taxon>
        <taxon>Lichtheimia</taxon>
    </lineage>
</organism>
<dbReference type="GO" id="GO:0033539">
    <property type="term" value="P:fatty acid beta-oxidation using acyl-CoA dehydrogenase"/>
    <property type="evidence" value="ECO:0007669"/>
    <property type="project" value="TreeGrafter"/>
</dbReference>
<keyword evidence="8" id="KW-0408">Iron</keyword>
<evidence type="ECO:0000256" key="1">
    <source>
        <dbReference type="ARBA" id="ARBA00001974"/>
    </source>
</evidence>
<dbReference type="SUPFAM" id="SSF55856">
    <property type="entry name" value="Cytochrome b5-like heme/steroid binding domain"/>
    <property type="match status" value="1"/>
</dbReference>
<comment type="similarity">
    <text evidence="2">Belongs to the acyl-CoA dehydrogenase family.</text>
</comment>
<dbReference type="InterPro" id="IPR036400">
    <property type="entry name" value="Cyt_B5-like_heme/steroid_sf"/>
</dbReference>
<dbReference type="GO" id="GO:0050660">
    <property type="term" value="F:flavin adenine dinucleotide binding"/>
    <property type="evidence" value="ECO:0007669"/>
    <property type="project" value="InterPro"/>
</dbReference>
<dbReference type="CDD" id="cd00567">
    <property type="entry name" value="ACAD"/>
    <property type="match status" value="1"/>
</dbReference>
<dbReference type="GO" id="GO:0020037">
    <property type="term" value="F:heme binding"/>
    <property type="evidence" value="ECO:0007669"/>
    <property type="project" value="InterPro"/>
</dbReference>
<dbReference type="InterPro" id="IPR046373">
    <property type="entry name" value="Acyl-CoA_Oxase/DH_mid-dom_sf"/>
</dbReference>
<comment type="cofactor">
    <cofactor evidence="1">
        <name>FAD</name>
        <dbReference type="ChEBI" id="CHEBI:57692"/>
    </cofactor>
</comment>
<dbReference type="Pfam" id="PF00441">
    <property type="entry name" value="Acyl-CoA_dh_1"/>
    <property type="match status" value="1"/>
</dbReference>
<dbReference type="OrthoDB" id="2588832at2759"/>
<dbReference type="PROSITE" id="PS00191">
    <property type="entry name" value="CYTOCHROME_B5_1"/>
    <property type="match status" value="1"/>
</dbReference>
<dbReference type="GO" id="GO:0046872">
    <property type="term" value="F:metal ion binding"/>
    <property type="evidence" value="ECO:0007669"/>
    <property type="project" value="UniProtKB-KW"/>
</dbReference>
<dbReference type="InterPro" id="IPR050741">
    <property type="entry name" value="Acyl-CoA_dehydrogenase"/>
</dbReference>
<dbReference type="InterPro" id="IPR036250">
    <property type="entry name" value="AcylCo_DH-like_C"/>
</dbReference>
<evidence type="ECO:0000256" key="2">
    <source>
        <dbReference type="ARBA" id="ARBA00009347"/>
    </source>
</evidence>
<proteinExistence type="inferred from homology"/>
<dbReference type="VEuPathDB" id="FungiDB:LCOR_05392.1"/>
<dbReference type="Gene3D" id="3.10.120.10">
    <property type="entry name" value="Cytochrome b5-like heme/steroid binding domain"/>
    <property type="match status" value="1"/>
</dbReference>
<dbReference type="InterPro" id="IPR037069">
    <property type="entry name" value="AcylCoA_DH/ox_N_sf"/>
</dbReference>
<accession>A0A068RWL5</accession>
<gene>
    <name evidence="10" type="ORF">LCOR_05392.1</name>
</gene>
<dbReference type="SMART" id="SM01117">
    <property type="entry name" value="Cyt-b5"/>
    <property type="match status" value="1"/>
</dbReference>
<dbReference type="SUPFAM" id="SSF56645">
    <property type="entry name" value="Acyl-CoA dehydrogenase NM domain-like"/>
    <property type="match status" value="1"/>
</dbReference>
<evidence type="ECO:0000256" key="7">
    <source>
        <dbReference type="ARBA" id="ARBA00023002"/>
    </source>
</evidence>
<feature type="domain" description="Cytochrome b5 heme-binding" evidence="9">
    <location>
        <begin position="4"/>
        <end position="79"/>
    </location>
</feature>
<keyword evidence="11" id="KW-1185">Reference proteome</keyword>
<evidence type="ECO:0000256" key="3">
    <source>
        <dbReference type="ARBA" id="ARBA00022617"/>
    </source>
</evidence>
<keyword evidence="5" id="KW-0479">Metal-binding</keyword>
<dbReference type="Pfam" id="PF02770">
    <property type="entry name" value="Acyl-CoA_dh_M"/>
    <property type="match status" value="1"/>
</dbReference>
<dbReference type="InterPro" id="IPR009075">
    <property type="entry name" value="AcylCo_DH/oxidase_C"/>
</dbReference>
<dbReference type="SUPFAM" id="SSF47203">
    <property type="entry name" value="Acyl-CoA dehydrogenase C-terminal domain-like"/>
    <property type="match status" value="1"/>
</dbReference>
<evidence type="ECO:0000256" key="5">
    <source>
        <dbReference type="ARBA" id="ARBA00022723"/>
    </source>
</evidence>
<comment type="caution">
    <text evidence="10">The sequence shown here is derived from an EMBL/GenBank/DDBJ whole genome shotgun (WGS) entry which is preliminary data.</text>
</comment>